<keyword evidence="4" id="KW-1185">Reference proteome</keyword>
<dbReference type="Pfam" id="PF03960">
    <property type="entry name" value="ArsC"/>
    <property type="match status" value="1"/>
</dbReference>
<dbReference type="Gene3D" id="3.40.30.10">
    <property type="entry name" value="Glutaredoxin"/>
    <property type="match status" value="1"/>
</dbReference>
<dbReference type="RefSeq" id="WP_055189266.1">
    <property type="nucleotide sequence ID" value="NZ_FPBS01000007.1"/>
</dbReference>
<dbReference type="OrthoDB" id="9803749at2"/>
<protein>
    <submittedName>
        <fullName evidence="3">Arsenate reductase</fullName>
    </submittedName>
</protein>
<name>A0A0P7JPG1_9RHOB</name>
<proteinExistence type="inferred from homology"/>
<accession>A0A0P7JPG1</accession>
<dbReference type="SUPFAM" id="SSF52833">
    <property type="entry name" value="Thioredoxin-like"/>
    <property type="match status" value="1"/>
</dbReference>
<dbReference type="PANTHER" id="PTHR30041">
    <property type="entry name" value="ARSENATE REDUCTASE"/>
    <property type="match status" value="1"/>
</dbReference>
<reference evidence="3 4" key="1">
    <citation type="submission" date="2015-09" db="EMBL/GenBank/DDBJ databases">
        <title>Draft genome sequence of Aliiroseovarius crassostreae CV919-312TSm, the causative agent of Roseovarius Oyster Disease (formerly Juvenile Oyster Disease).</title>
        <authorList>
            <person name="Kessner L."/>
            <person name="Spinard E."/>
            <person name="Nelson D."/>
        </authorList>
    </citation>
    <scope>NUCLEOTIDE SEQUENCE [LARGE SCALE GENOMIC DNA]</scope>
    <source>
        <strain evidence="3 4">CV919-312</strain>
    </source>
</reference>
<dbReference type="EMBL" id="LKBA01000006">
    <property type="protein sequence ID" value="KPN63173.1"/>
    <property type="molecule type" value="Genomic_DNA"/>
</dbReference>
<dbReference type="PANTHER" id="PTHR30041:SF8">
    <property type="entry name" value="PROTEIN YFFB"/>
    <property type="match status" value="1"/>
</dbReference>
<evidence type="ECO:0000313" key="3">
    <source>
        <dbReference type="EMBL" id="KPN63173.1"/>
    </source>
</evidence>
<evidence type="ECO:0000256" key="1">
    <source>
        <dbReference type="ARBA" id="ARBA00007198"/>
    </source>
</evidence>
<comment type="similarity">
    <text evidence="1 2">Belongs to the ArsC family.</text>
</comment>
<dbReference type="InterPro" id="IPR006660">
    <property type="entry name" value="Arsenate_reductase-like"/>
</dbReference>
<dbReference type="STRING" id="154981.AKJ29_10740"/>
<dbReference type="InterPro" id="IPR036249">
    <property type="entry name" value="Thioredoxin-like_sf"/>
</dbReference>
<dbReference type="AlphaFoldDB" id="A0A0P7JPG1"/>
<comment type="caution">
    <text evidence="3">The sequence shown here is derived from an EMBL/GenBank/DDBJ whole genome shotgun (WGS) entry which is preliminary data.</text>
</comment>
<dbReference type="PROSITE" id="PS51353">
    <property type="entry name" value="ARSC"/>
    <property type="match status" value="1"/>
</dbReference>
<organism evidence="3 4">
    <name type="scientific">Aliiroseovarius crassostreae</name>
    <dbReference type="NCBI Taxonomy" id="154981"/>
    <lineage>
        <taxon>Bacteria</taxon>
        <taxon>Pseudomonadati</taxon>
        <taxon>Pseudomonadota</taxon>
        <taxon>Alphaproteobacteria</taxon>
        <taxon>Rhodobacterales</taxon>
        <taxon>Paracoccaceae</taxon>
        <taxon>Aliiroseovarius</taxon>
    </lineage>
</organism>
<evidence type="ECO:0000313" key="4">
    <source>
        <dbReference type="Proteomes" id="UP000050471"/>
    </source>
</evidence>
<dbReference type="Proteomes" id="UP000050471">
    <property type="component" value="Unassembled WGS sequence"/>
</dbReference>
<gene>
    <name evidence="3" type="ORF">AKJ29_10740</name>
</gene>
<sequence>MRFWGLKSCDTCKKAQKALAAVGYDLAVTDVRADGVAAADLARFYAAFGEALVNKRSTTWRGLSEEERAGDPLALLAAHPTLMKRPVVEDGDRLTLGWDKKTSAEWLENGA</sequence>
<evidence type="ECO:0000256" key="2">
    <source>
        <dbReference type="PROSITE-ProRule" id="PRU01282"/>
    </source>
</evidence>